<dbReference type="EMBL" id="NOVD01000004">
    <property type="protein sequence ID" value="PCK27859.1"/>
    <property type="molecule type" value="Genomic_DNA"/>
</dbReference>
<gene>
    <name evidence="2" type="ORF">CHR55_10270</name>
</gene>
<evidence type="ECO:0000313" key="3">
    <source>
        <dbReference type="Proteomes" id="UP000230886"/>
    </source>
</evidence>
<reference evidence="2 3" key="1">
    <citation type="submission" date="2017-07" db="EMBL/GenBank/DDBJ databases">
        <title>Draft sequence of Rhodococcus enclensis 23b-28.</title>
        <authorList>
            <person name="Besaury L."/>
            <person name="Sancelme M."/>
            <person name="Amato P."/>
            <person name="Lallement A."/>
            <person name="Delort A.-M."/>
        </authorList>
    </citation>
    <scope>NUCLEOTIDE SEQUENCE [LARGE SCALE GENOMIC DNA]</scope>
    <source>
        <strain evidence="2 3">23b-28</strain>
    </source>
</reference>
<comment type="caution">
    <text evidence="2">The sequence shown here is derived from an EMBL/GenBank/DDBJ whole genome shotgun (WGS) entry which is preliminary data.</text>
</comment>
<proteinExistence type="predicted"/>
<accession>A0A2A5JF61</accession>
<evidence type="ECO:0000313" key="2">
    <source>
        <dbReference type="EMBL" id="PCK27859.1"/>
    </source>
</evidence>
<dbReference type="AlphaFoldDB" id="A0A2A5JF61"/>
<feature type="region of interest" description="Disordered" evidence="1">
    <location>
        <begin position="1"/>
        <end position="52"/>
    </location>
</feature>
<dbReference type="Proteomes" id="UP000230886">
    <property type="component" value="Unassembled WGS sequence"/>
</dbReference>
<evidence type="ECO:0000256" key="1">
    <source>
        <dbReference type="SAM" id="MobiDB-lite"/>
    </source>
</evidence>
<organism evidence="2 3">
    <name type="scientific">Rhodococcus qingshengii</name>
    <dbReference type="NCBI Taxonomy" id="334542"/>
    <lineage>
        <taxon>Bacteria</taxon>
        <taxon>Bacillati</taxon>
        <taxon>Actinomycetota</taxon>
        <taxon>Actinomycetes</taxon>
        <taxon>Mycobacteriales</taxon>
        <taxon>Nocardiaceae</taxon>
        <taxon>Rhodococcus</taxon>
        <taxon>Rhodococcus erythropolis group</taxon>
    </lineage>
</organism>
<name>A0A2A5JF61_RHOSG</name>
<protein>
    <submittedName>
        <fullName evidence="2">Uncharacterized protein</fullName>
    </submittedName>
</protein>
<sequence length="132" mass="14493">MGVGWWSLGGKSPAPTPEPIESGGETVPQDLSAPGTYGPDDPGGGPYDEVTGVREWYNPTPGKTQVDETVDRPWTDVLNHWHAIELDLDANGHDIESGLLEARTWRWLKLRIDHYASTPGTNLWDALHPKAV</sequence>